<sequence length="62" mass="6557">MSGPVEIVLIIAAIGYVLARRGPGGLTALIDDVRDLGFRQPNEGTGPHHEPGHSVIEDNATR</sequence>
<feature type="region of interest" description="Disordered" evidence="1">
    <location>
        <begin position="39"/>
        <end position="62"/>
    </location>
</feature>
<dbReference type="RefSeq" id="WP_268758692.1">
    <property type="nucleotide sequence ID" value="NZ_CP113836.1"/>
</dbReference>
<evidence type="ECO:0000313" key="2">
    <source>
        <dbReference type="EMBL" id="WAL68599.1"/>
    </source>
</evidence>
<gene>
    <name evidence="2" type="ORF">ORV05_12745</name>
</gene>
<evidence type="ECO:0000256" key="1">
    <source>
        <dbReference type="SAM" id="MobiDB-lite"/>
    </source>
</evidence>
<proteinExistence type="predicted"/>
<dbReference type="EMBL" id="CP113836">
    <property type="protein sequence ID" value="WAL68599.1"/>
    <property type="molecule type" value="Genomic_DNA"/>
</dbReference>
<name>A0ABY7B8C2_9PSEU</name>
<organism evidence="2 3">
    <name type="scientific">Amycolatopsis cynarae</name>
    <dbReference type="NCBI Taxonomy" id="2995223"/>
    <lineage>
        <taxon>Bacteria</taxon>
        <taxon>Bacillati</taxon>
        <taxon>Actinomycetota</taxon>
        <taxon>Actinomycetes</taxon>
        <taxon>Pseudonocardiales</taxon>
        <taxon>Pseudonocardiaceae</taxon>
        <taxon>Amycolatopsis</taxon>
    </lineage>
</organism>
<keyword evidence="3" id="KW-1185">Reference proteome</keyword>
<evidence type="ECO:0008006" key="4">
    <source>
        <dbReference type="Google" id="ProtNLM"/>
    </source>
</evidence>
<reference evidence="2" key="1">
    <citation type="submission" date="2022-11" db="EMBL/GenBank/DDBJ databases">
        <authorList>
            <person name="Mo P."/>
        </authorList>
    </citation>
    <scope>NUCLEOTIDE SEQUENCE</scope>
    <source>
        <strain evidence="2">HUAS 11-8</strain>
    </source>
</reference>
<protein>
    <recommendedName>
        <fullName evidence="4">Twin-arginine translocase TatA/TatE family subunit</fullName>
    </recommendedName>
</protein>
<accession>A0ABY7B8C2</accession>
<feature type="compositionally biased region" description="Basic and acidic residues" evidence="1">
    <location>
        <begin position="46"/>
        <end position="62"/>
    </location>
</feature>
<evidence type="ECO:0000313" key="3">
    <source>
        <dbReference type="Proteomes" id="UP001163203"/>
    </source>
</evidence>
<dbReference type="Proteomes" id="UP001163203">
    <property type="component" value="Chromosome"/>
</dbReference>